<reference evidence="3 5" key="2">
    <citation type="submission" date="2018-08" db="EMBL/GenBank/DDBJ databases">
        <title>Genetic Globetrotter - A new plasmid hitch-hiking vast phylogenetic and geographic distances.</title>
        <authorList>
            <person name="Vollmers J."/>
            <person name="Petersen J."/>
        </authorList>
    </citation>
    <scope>NUCLEOTIDE SEQUENCE [LARGE SCALE GENOMIC DNA]</scope>
    <source>
        <strain evidence="3 5">DSM 26383</strain>
    </source>
</reference>
<evidence type="ECO:0000256" key="1">
    <source>
        <dbReference type="SAM" id="MobiDB-lite"/>
    </source>
</evidence>
<sequence length="2021" mass="222374">MPKETTFDPSLLTSSSSGFAEDRLRAIFASYDPEEGFPNDMPSFPILDLAPDAPSFLAKAGHFSARDMKFIVSHAYLDADPKNPLEVYTELMQRAEKDPTIFPALEMSVAKNRLQSKSGQAQQKVDADKLSRFVAKFPTDKLRLRTNQSLMDRLGEFVEPGPVATDLWVGAFFEYSVHCLNNPHDEEYINLVEILFFGKGSEKDLADELFATRDRADWANIEVVIMKSLDYLLEQGASDQLDPSRLSILLKSILAAYEVAPSAGFLRIIGRITQKTADLMDTPPSAEPPCFTEALDTLGLEGSSGTIDDAAFACLDDPRLRGLAFKLRHYQEAAPEMREKQDLVEAQIAEATANKQYGALRTLAEEAEIISEDLEAGEQLKRQMQDLVELALLGEIESFEAEIASFPSPESEDEELAIVQCGARKASRPSAETPEDPDREAEETAADAATASVDETSPLPGADEEAVTPPAEEVTESDDLAGDPQPDMDTKAEDLPADPAPSEAESPVEDVEDHEIAEPGDDTLAEGDPGPMDDADPVIAEAEDDTSEAESQSASTTDAADEDREATAPAIDPACLNDLIAKDLLGIAANAAASLEMNGSSWPISHTALKVAAASRFPQRSYGPEAHSFLDMATPALQPRNDISAVLTLGALLRPTIGVSNQTLRASLVDLARGPLGAHLMRVAEAVSQLDYDFPPSPDKLAEISGARLVPQKKRILERLLAWQDTTAGKKSRWPFANQFMHHVVSDAGLIGHAIRDIQTGSKHAASRAQRAIEDLGETSTIQDRSIEYAADVGKPTAGIHPKGLEYLDKQFDEARSLLGAWIRADEQEGSNDQRNDEKLRKTIGNLRTRLGSARDMLDRITGADDLDAAVAGWLRDQVDLALEALSGHDTGKFTTLQDALGAEHDLLPAHLHSRLEDPKTRLDTWRHILEEKNVQEPEAAFAAALASGAFETAQRLSTRYDIGDTTELKSRAGEFAHHWLAQMETRDRRLKTLAKVDYAHQQELARRLDWCKTARDDLLGLDSGDKIADLPEIPEGVEEIDRISEKIEQAIRDDQAERIQEYRTEANADDADNLLDEIDDIPLEAAEDRIAQLRDGRSAATMEAELDGLVAAFTPDFVTAASGADWPRTTEGYKVAFMRDGVLKTEEDRRAPAAALLELFHEVCKSAKSSNAPATKLKALFEELGFEDARVSNVTSLGRPKTWSMRLNGKVVSDGWFLPPSFGSNATSYRLLLIGPDTLPEAIQKALDPEAPTIILVAGIIDMARRHEFAERLRGQAIPALLIDEALIAFAATRRETRARTIFECGLPYGRVEPYTTDPGQIPPEMFFGRETEMRDILSRTADGCLVYGGRQLGKSALLSHIAKTHNSVEDNRIIVRRDVKSLGNSEKTSAIWSHLNGMLSDYGVVRKESRTADDICRDIRGWLVKKPEGRVICLFDETDHFMASETKADYPELGRLKELMEETGRRFKVVFAGLHNVKRMHRQPNSPLAHLGQPICIGPLNRTQDDKRAAYDLVVEPMRSAGFRFESLQAVEDILAWANYFPSLVQEYAKGLLSTLHGAGSGKGYRLVEDGPLWAIPTDDLFNHRNFQQIEARVREKFHLTLDLDPRYALVAYTLALLNLEGNELKARMIGFTPEELLDHASPFWPDSAEQPTQASFDVLLDELFELGVIGKIPAPGSERARYCLRSRQVAAMLGSYDDIVRALDDLSKKDPAVSYDRGTYRRPYQGPGQGSKSKVLAYSPLTDLQIETLLDDADTSSRIVCGLPILGLDKIAPALKQIHEEGQLPIDRKDQRIEFVTTAETKAFTAAISKLKPASGLRVVFHTPGSSEEARSVLSWLEEGQSPVLDGHVRPVILLDARDPEMRGLAWRRRDQAIFLRPWASEMVRVHLHAIEATPLDTPDDRRRILAATGGIPSKSVELIDAILQSDDRDGTFAAWKSSVDPRRDISSDDLAGVISVIDDAKEGDYEALDDILQGEFGKDLVTLAPDLVATALLSLWSPEQRIIRKSALGLLVEGAGT</sequence>
<feature type="region of interest" description="Disordered" evidence="1">
    <location>
        <begin position="542"/>
        <end position="566"/>
    </location>
</feature>
<name>A0A0T5PDB6_9RHOB</name>
<dbReference type="Proteomes" id="UP000325785">
    <property type="component" value="Chromosome"/>
</dbReference>
<feature type="compositionally biased region" description="Low complexity" evidence="1">
    <location>
        <begin position="549"/>
        <end position="558"/>
    </location>
</feature>
<dbReference type="KEGG" id="rid:RIdsm_01897"/>
<protein>
    <submittedName>
        <fullName evidence="3">Putative ATPase (AAA+ superfamily)</fullName>
    </submittedName>
</protein>
<dbReference type="EMBL" id="LAXI01000002">
    <property type="protein sequence ID" value="KRS18964.1"/>
    <property type="molecule type" value="Genomic_DNA"/>
</dbReference>
<dbReference type="Proteomes" id="UP000051401">
    <property type="component" value="Unassembled WGS sequence"/>
</dbReference>
<dbReference type="PATRIC" id="fig|540747.5.peg.2498"/>
<accession>A0A0T5PDB6</accession>
<dbReference type="Gene3D" id="3.40.50.300">
    <property type="entry name" value="P-loop containing nucleotide triphosphate hydrolases"/>
    <property type="match status" value="1"/>
</dbReference>
<feature type="region of interest" description="Disordered" evidence="1">
    <location>
        <begin position="422"/>
        <end position="514"/>
    </location>
</feature>
<dbReference type="InterPro" id="IPR027417">
    <property type="entry name" value="P-loop_NTPase"/>
</dbReference>
<dbReference type="STRING" id="540747.SAMN04488031_103310"/>
<reference evidence="2 4" key="1">
    <citation type="submission" date="2015-04" db="EMBL/GenBank/DDBJ databases">
        <title>The draft genome sequence of Roseovarius indicus B108T.</title>
        <authorList>
            <person name="Li G."/>
            <person name="Lai Q."/>
            <person name="Shao Z."/>
            <person name="Yan P."/>
        </authorList>
    </citation>
    <scope>NUCLEOTIDE SEQUENCE [LARGE SCALE GENOMIC DNA]</scope>
    <source>
        <strain evidence="2 4">B108</strain>
    </source>
</reference>
<evidence type="ECO:0000313" key="5">
    <source>
        <dbReference type="Proteomes" id="UP000325785"/>
    </source>
</evidence>
<dbReference type="SUPFAM" id="SSF52540">
    <property type="entry name" value="P-loop containing nucleoside triphosphate hydrolases"/>
    <property type="match status" value="1"/>
</dbReference>
<feature type="compositionally biased region" description="Acidic residues" evidence="1">
    <location>
        <begin position="433"/>
        <end position="445"/>
    </location>
</feature>
<keyword evidence="4" id="KW-1185">Reference proteome</keyword>
<proteinExistence type="predicted"/>
<organism evidence="2 4">
    <name type="scientific">Roseovarius indicus</name>
    <dbReference type="NCBI Taxonomy" id="540747"/>
    <lineage>
        <taxon>Bacteria</taxon>
        <taxon>Pseudomonadati</taxon>
        <taxon>Pseudomonadota</taxon>
        <taxon>Alphaproteobacteria</taxon>
        <taxon>Rhodobacterales</taxon>
        <taxon>Roseobacteraceae</taxon>
        <taxon>Roseovarius</taxon>
    </lineage>
</organism>
<feature type="compositionally biased region" description="Low complexity" evidence="1">
    <location>
        <begin position="446"/>
        <end position="456"/>
    </location>
</feature>
<dbReference type="EMBL" id="CP031598">
    <property type="protein sequence ID" value="QEW26103.1"/>
    <property type="molecule type" value="Genomic_DNA"/>
</dbReference>
<evidence type="ECO:0000313" key="2">
    <source>
        <dbReference type="EMBL" id="KRS18964.1"/>
    </source>
</evidence>
<evidence type="ECO:0000313" key="4">
    <source>
        <dbReference type="Proteomes" id="UP000051401"/>
    </source>
</evidence>
<gene>
    <name evidence="3" type="ORF">RIdsm_01897</name>
    <name evidence="2" type="ORF">XM52_04630</name>
</gene>
<evidence type="ECO:0000313" key="3">
    <source>
        <dbReference type="EMBL" id="QEW26103.1"/>
    </source>
</evidence>